<evidence type="ECO:0000313" key="7">
    <source>
        <dbReference type="Proteomes" id="UP000500767"/>
    </source>
</evidence>
<dbReference type="InterPro" id="IPR057326">
    <property type="entry name" value="KR_dom"/>
</dbReference>
<protein>
    <submittedName>
        <fullName evidence="6">SDR family oxidoreductase</fullName>
    </submittedName>
</protein>
<dbReference type="AlphaFoldDB" id="A0A6M8HLE6"/>
<evidence type="ECO:0000256" key="2">
    <source>
        <dbReference type="ARBA" id="ARBA00023002"/>
    </source>
</evidence>
<dbReference type="SUPFAM" id="SSF51735">
    <property type="entry name" value="NAD(P)-binding Rossmann-fold domains"/>
    <property type="match status" value="1"/>
</dbReference>
<organism evidence="6 7">
    <name type="scientific">Lichenicola cladoniae</name>
    <dbReference type="NCBI Taxonomy" id="1484109"/>
    <lineage>
        <taxon>Bacteria</taxon>
        <taxon>Pseudomonadati</taxon>
        <taxon>Pseudomonadota</taxon>
        <taxon>Alphaproteobacteria</taxon>
        <taxon>Acetobacterales</taxon>
        <taxon>Acetobacteraceae</taxon>
        <taxon>Lichenicola</taxon>
    </lineage>
</organism>
<dbReference type="EMBL" id="CP053708">
    <property type="protein sequence ID" value="QKE89162.1"/>
    <property type="molecule type" value="Genomic_DNA"/>
</dbReference>
<dbReference type="PROSITE" id="PS00061">
    <property type="entry name" value="ADH_SHORT"/>
    <property type="match status" value="1"/>
</dbReference>
<gene>
    <name evidence="6" type="ORF">HN018_03055</name>
</gene>
<accession>A0A6M8HLE6</accession>
<dbReference type="Proteomes" id="UP000500767">
    <property type="component" value="Chromosome"/>
</dbReference>
<feature type="domain" description="Ketoreductase" evidence="5">
    <location>
        <begin position="8"/>
        <end position="192"/>
    </location>
</feature>
<keyword evidence="4" id="KW-0472">Membrane</keyword>
<evidence type="ECO:0000256" key="3">
    <source>
        <dbReference type="RuleBase" id="RU000363"/>
    </source>
</evidence>
<evidence type="ECO:0000259" key="5">
    <source>
        <dbReference type="SMART" id="SM00822"/>
    </source>
</evidence>
<evidence type="ECO:0000256" key="1">
    <source>
        <dbReference type="ARBA" id="ARBA00006484"/>
    </source>
</evidence>
<dbReference type="RefSeq" id="WP_171836437.1">
    <property type="nucleotide sequence ID" value="NZ_CP053708.1"/>
</dbReference>
<keyword evidence="2" id="KW-0560">Oxidoreductase</keyword>
<keyword evidence="4" id="KW-1133">Transmembrane helix</keyword>
<dbReference type="PRINTS" id="PR00080">
    <property type="entry name" value="SDRFAMILY"/>
</dbReference>
<dbReference type="PANTHER" id="PTHR44196">
    <property type="entry name" value="DEHYDROGENASE/REDUCTASE SDR FAMILY MEMBER 7B"/>
    <property type="match status" value="1"/>
</dbReference>
<name>A0A6M8HLE6_9PROT</name>
<reference evidence="6 7" key="1">
    <citation type="journal article" date="2014" name="World J. Microbiol. Biotechnol.">
        <title>Biodiversity and physiological characteristics of Antarctic and Arctic lichens-associated bacteria.</title>
        <authorList>
            <person name="Lee Y.M."/>
            <person name="Kim E.H."/>
            <person name="Lee H.K."/>
            <person name="Hong S.G."/>
        </authorList>
    </citation>
    <scope>NUCLEOTIDE SEQUENCE [LARGE SCALE GENOMIC DNA]</scope>
    <source>
        <strain evidence="6 7">PAMC 26569</strain>
    </source>
</reference>
<dbReference type="InterPro" id="IPR020904">
    <property type="entry name" value="Sc_DH/Rdtase_CS"/>
</dbReference>
<dbReference type="Pfam" id="PF00106">
    <property type="entry name" value="adh_short"/>
    <property type="match status" value="1"/>
</dbReference>
<dbReference type="InterPro" id="IPR002347">
    <property type="entry name" value="SDR_fam"/>
</dbReference>
<feature type="transmembrane region" description="Helical" evidence="4">
    <location>
        <begin position="314"/>
        <end position="332"/>
    </location>
</feature>
<keyword evidence="7" id="KW-1185">Reference proteome</keyword>
<dbReference type="NCBIfam" id="NF005495">
    <property type="entry name" value="PRK07109.1"/>
    <property type="match status" value="1"/>
</dbReference>
<proteinExistence type="inferred from homology"/>
<keyword evidence="4" id="KW-0812">Transmembrane</keyword>
<sequence>MSANTNPDVVVITGGSSGIGLSTAELFARKGWRVGLIARGKPALDAAEASLVAGGATVVTCIADVTDSDALRRAAATLETALGPIKVWINNAGVGVFGTFLDSSEAEFRRVTEVVYLGTVNGTRIALEHMRPRNAGTIVNVCSALGLRAAPLLSSYAGAKYAMRGFTEAVHSELLGERSRVHLTIVYPPSVNTPFYSHATAHMDGLPRPPPPVYQPEIVADAIHFAATNRRRDLQIGGQTVQIALLNQLAPALADRLLATFGPRTLKSSNQGIADAHDANLFSASTRVSSTHGPFDKESVSTSAQLWANKNRPGVGAALTFGIALCGLMVAGRRR</sequence>
<evidence type="ECO:0000313" key="6">
    <source>
        <dbReference type="EMBL" id="QKE89162.1"/>
    </source>
</evidence>
<dbReference type="KEGG" id="lck:HN018_03055"/>
<dbReference type="PRINTS" id="PR00081">
    <property type="entry name" value="GDHRDH"/>
</dbReference>
<dbReference type="PANTHER" id="PTHR44196:SF1">
    <property type="entry name" value="DEHYDROGENASE_REDUCTASE SDR FAMILY MEMBER 7B"/>
    <property type="match status" value="1"/>
</dbReference>
<dbReference type="GO" id="GO:0016020">
    <property type="term" value="C:membrane"/>
    <property type="evidence" value="ECO:0007669"/>
    <property type="project" value="TreeGrafter"/>
</dbReference>
<dbReference type="InterPro" id="IPR036291">
    <property type="entry name" value="NAD(P)-bd_dom_sf"/>
</dbReference>
<dbReference type="GO" id="GO:0016491">
    <property type="term" value="F:oxidoreductase activity"/>
    <property type="evidence" value="ECO:0007669"/>
    <property type="project" value="UniProtKB-KW"/>
</dbReference>
<comment type="similarity">
    <text evidence="1 3">Belongs to the short-chain dehydrogenases/reductases (SDR) family.</text>
</comment>
<dbReference type="SMART" id="SM00822">
    <property type="entry name" value="PKS_KR"/>
    <property type="match status" value="1"/>
</dbReference>
<dbReference type="Gene3D" id="3.40.50.720">
    <property type="entry name" value="NAD(P)-binding Rossmann-like Domain"/>
    <property type="match status" value="1"/>
</dbReference>
<evidence type="ECO:0000256" key="4">
    <source>
        <dbReference type="SAM" id="Phobius"/>
    </source>
</evidence>